<keyword evidence="3" id="KW-0540">Nuclease</keyword>
<proteinExistence type="predicted"/>
<keyword evidence="3" id="KW-0378">Hydrolase</keyword>
<protein>
    <submittedName>
        <fullName evidence="3">Restriction endonuclease</fullName>
    </submittedName>
</protein>
<feature type="domain" description="PvuRts1 I-like SET and RING associated" evidence="1">
    <location>
        <begin position="144"/>
        <end position="292"/>
    </location>
</feature>
<evidence type="ECO:0000313" key="3">
    <source>
        <dbReference type="EMBL" id="GAQ19283.1"/>
    </source>
</evidence>
<keyword evidence="3" id="KW-0255">Endonuclease</keyword>
<gene>
    <name evidence="3" type="ORF">OPHB3_3245</name>
</gene>
<dbReference type="InterPro" id="IPR040674">
    <property type="entry name" value="PvuRts1I-like_SRA"/>
</dbReference>
<dbReference type="Pfam" id="PF18491">
    <property type="entry name" value="SRA"/>
    <property type="match status" value="1"/>
</dbReference>
<dbReference type="RefSeq" id="WP_058950993.1">
    <property type="nucleotide sequence ID" value="NZ_BBXV01000042.1"/>
</dbReference>
<name>A0A0U9H9D7_9BACI</name>
<dbReference type="Proteomes" id="UP000052946">
    <property type="component" value="Unassembled WGS sequence"/>
</dbReference>
<reference evidence="3 4" key="2">
    <citation type="journal article" date="2016" name="Genome Announc.">
        <title>Draft Genome Sequence of Oceanobacillus picturae Heshi-B3, Isolated from Fermented Rice Bran in a Traditional Japanese Seafood Dish.</title>
        <authorList>
            <person name="Akuzawa S."/>
            <person name="Nagaoka J."/>
            <person name="Kanekatsu M."/>
            <person name="Kanesaki Y."/>
            <person name="Suzuki T."/>
        </authorList>
    </citation>
    <scope>NUCLEOTIDE SEQUENCE [LARGE SCALE GENOMIC DNA]</scope>
    <source>
        <strain evidence="3 4">Heshi-B3</strain>
    </source>
</reference>
<evidence type="ECO:0000313" key="4">
    <source>
        <dbReference type="Proteomes" id="UP000052946"/>
    </source>
</evidence>
<evidence type="ECO:0000259" key="1">
    <source>
        <dbReference type="Pfam" id="PF18491"/>
    </source>
</evidence>
<sequence>MNKRDYLVKTFSRTKRKDYENYILTAIWHKLNNLNIKPVSQQYIKRMNGNHALMDLYFPQLHIEVEVDEAYHQDNQKADKLRMDDIISAVSEESISDFLCLRIDATKSIEEIEDRINEVVSIIKDRAANTPLKWDTYEEELSQLKQEEYLSVYDSIAFSDIKDIANTVFGKKSKRYQRSFFRVIDNMWLWCPKLSITKDGDTKSIAGGWLNFLAEDWSYIDESHVDVGIVENRKSTYTEELKLDRKRAVFAKYKDNLGFNRYRFVGVFKCIGLSPTDESCIRYLRVDDKVRLVNNSSYYTKEKMQLVHKYLK</sequence>
<dbReference type="OrthoDB" id="5125854at2"/>
<evidence type="ECO:0000259" key="2">
    <source>
        <dbReference type="Pfam" id="PF21598"/>
    </source>
</evidence>
<dbReference type="GO" id="GO:0004519">
    <property type="term" value="F:endonuclease activity"/>
    <property type="evidence" value="ECO:0007669"/>
    <property type="project" value="UniProtKB-KW"/>
</dbReference>
<dbReference type="EMBL" id="BBXV01000042">
    <property type="protein sequence ID" value="GAQ19283.1"/>
    <property type="molecule type" value="Genomic_DNA"/>
</dbReference>
<dbReference type="AlphaFoldDB" id="A0A0U9H9D7"/>
<dbReference type="Pfam" id="PF21598">
    <property type="entry name" value="PvuRts1I-like_N"/>
    <property type="match status" value="1"/>
</dbReference>
<organism evidence="3 4">
    <name type="scientific">Oceanobacillus picturae</name>
    <dbReference type="NCBI Taxonomy" id="171693"/>
    <lineage>
        <taxon>Bacteria</taxon>
        <taxon>Bacillati</taxon>
        <taxon>Bacillota</taxon>
        <taxon>Bacilli</taxon>
        <taxon>Bacillales</taxon>
        <taxon>Bacillaceae</taxon>
        <taxon>Oceanobacillus</taxon>
    </lineage>
</organism>
<accession>A0A0U9H9D7</accession>
<feature type="domain" description="Restriction endonuclease PvuRts1 I-like N-terminal" evidence="2">
    <location>
        <begin position="4"/>
        <end position="124"/>
    </location>
</feature>
<dbReference type="InterPro" id="IPR048797">
    <property type="entry name" value="PvuRts1I-like_N"/>
</dbReference>
<comment type="caution">
    <text evidence="3">The sequence shown here is derived from an EMBL/GenBank/DDBJ whole genome shotgun (WGS) entry which is preliminary data.</text>
</comment>
<reference evidence="4" key="1">
    <citation type="submission" date="2015-07" db="EMBL/GenBank/DDBJ databases">
        <title>Draft Genome Sequence of Oceanobacillus picturae Heshi-B3 that Was Isolated from Fermented Rice Bran with Aging Salted Mackerel, Which Was Named Heshiko as Traditional Fermented Seafood in Japan.</title>
        <authorList>
            <person name="Akuzawa S."/>
            <person name="Nakagawa J."/>
            <person name="Kanekatsu T."/>
            <person name="Kanesaki Y."/>
            <person name="Suzuki T."/>
        </authorList>
    </citation>
    <scope>NUCLEOTIDE SEQUENCE [LARGE SCALE GENOMIC DNA]</scope>
    <source>
        <strain evidence="4">Heshi-B3</strain>
    </source>
</reference>